<sequence>MIRYDRLSALIARFEMRVVQADPGTGNLRILGDADTGTPSRMTLRLRGPAGAGPAGERPLIEAAATWGGDSNPLLAALPACVSLAIDDDDTRALVRFLIAEAQAKRCGSGVVLSRLAEVLVVRMLRAEIERGSTEPGLVAGLADPRLSRAIVAMHEEPGQGWSSADLAEVAGMSLSRFAEAFRTRVGETPMAYLRRWRMTLARQDLDRGHRVQAVARRYGYGSSEALARAFQRQHGVTPLAARRSAAATPAP</sequence>
<dbReference type="GO" id="GO:0003700">
    <property type="term" value="F:DNA-binding transcription factor activity"/>
    <property type="evidence" value="ECO:0007669"/>
    <property type="project" value="InterPro"/>
</dbReference>
<evidence type="ECO:0000313" key="5">
    <source>
        <dbReference type="EMBL" id="GHD51418.1"/>
    </source>
</evidence>
<evidence type="ECO:0000256" key="2">
    <source>
        <dbReference type="ARBA" id="ARBA00023125"/>
    </source>
</evidence>
<protein>
    <submittedName>
        <fullName evidence="5">AraC family transcriptional regulator</fullName>
    </submittedName>
</protein>
<dbReference type="PANTHER" id="PTHR46796">
    <property type="entry name" value="HTH-TYPE TRANSCRIPTIONAL ACTIVATOR RHAS-RELATED"/>
    <property type="match status" value="1"/>
</dbReference>
<reference evidence="5" key="1">
    <citation type="journal article" date="2014" name="Int. J. Syst. Evol. Microbiol.">
        <title>Complete genome sequence of Corynebacterium casei LMG S-19264T (=DSM 44701T), isolated from a smear-ripened cheese.</title>
        <authorList>
            <consortium name="US DOE Joint Genome Institute (JGI-PGF)"/>
            <person name="Walter F."/>
            <person name="Albersmeier A."/>
            <person name="Kalinowski J."/>
            <person name="Ruckert C."/>
        </authorList>
    </citation>
    <scope>NUCLEOTIDE SEQUENCE</scope>
    <source>
        <strain evidence="5">KCTC 42651</strain>
    </source>
</reference>
<keyword evidence="3" id="KW-0804">Transcription</keyword>
<keyword evidence="2" id="KW-0238">DNA-binding</keyword>
<dbReference type="InterPro" id="IPR050204">
    <property type="entry name" value="AraC_XylS_family_regulators"/>
</dbReference>
<dbReference type="SMART" id="SM00342">
    <property type="entry name" value="HTH_ARAC"/>
    <property type="match status" value="1"/>
</dbReference>
<gene>
    <name evidence="5" type="ORF">GCM10017083_25850</name>
</gene>
<evidence type="ECO:0000313" key="6">
    <source>
        <dbReference type="Proteomes" id="UP000630353"/>
    </source>
</evidence>
<dbReference type="PROSITE" id="PS01124">
    <property type="entry name" value="HTH_ARAC_FAMILY_2"/>
    <property type="match status" value="1"/>
</dbReference>
<dbReference type="RefSeq" id="WP_189990159.1">
    <property type="nucleotide sequence ID" value="NZ_BMZS01000005.1"/>
</dbReference>
<dbReference type="Pfam" id="PF12852">
    <property type="entry name" value="Cupin_6"/>
    <property type="match status" value="1"/>
</dbReference>
<dbReference type="InterPro" id="IPR018060">
    <property type="entry name" value="HTH_AraC"/>
</dbReference>
<dbReference type="EMBL" id="BMZS01000005">
    <property type="protein sequence ID" value="GHD51418.1"/>
    <property type="molecule type" value="Genomic_DNA"/>
</dbReference>
<evidence type="ECO:0000256" key="1">
    <source>
        <dbReference type="ARBA" id="ARBA00023015"/>
    </source>
</evidence>
<keyword evidence="6" id="KW-1185">Reference proteome</keyword>
<organism evidence="5 6">
    <name type="scientific">Thalassobaculum fulvum</name>
    <dbReference type="NCBI Taxonomy" id="1633335"/>
    <lineage>
        <taxon>Bacteria</taxon>
        <taxon>Pseudomonadati</taxon>
        <taxon>Pseudomonadota</taxon>
        <taxon>Alphaproteobacteria</taxon>
        <taxon>Rhodospirillales</taxon>
        <taxon>Thalassobaculaceae</taxon>
        <taxon>Thalassobaculum</taxon>
    </lineage>
</organism>
<dbReference type="AlphaFoldDB" id="A0A919CQ97"/>
<evidence type="ECO:0000256" key="3">
    <source>
        <dbReference type="ARBA" id="ARBA00023163"/>
    </source>
</evidence>
<keyword evidence="1" id="KW-0805">Transcription regulation</keyword>
<name>A0A919CQ97_9PROT</name>
<dbReference type="InterPro" id="IPR018062">
    <property type="entry name" value="HTH_AraC-typ_CS"/>
</dbReference>
<dbReference type="SUPFAM" id="SSF46689">
    <property type="entry name" value="Homeodomain-like"/>
    <property type="match status" value="2"/>
</dbReference>
<dbReference type="InterPro" id="IPR009057">
    <property type="entry name" value="Homeodomain-like_sf"/>
</dbReference>
<dbReference type="PANTHER" id="PTHR46796:SF13">
    <property type="entry name" value="HTH-TYPE TRANSCRIPTIONAL ACTIVATOR RHAS"/>
    <property type="match status" value="1"/>
</dbReference>
<feature type="domain" description="HTH araC/xylS-type" evidence="4">
    <location>
        <begin position="148"/>
        <end position="245"/>
    </location>
</feature>
<dbReference type="PROSITE" id="PS00041">
    <property type="entry name" value="HTH_ARAC_FAMILY_1"/>
    <property type="match status" value="1"/>
</dbReference>
<accession>A0A919CQ97</accession>
<dbReference type="Gene3D" id="1.10.10.60">
    <property type="entry name" value="Homeodomain-like"/>
    <property type="match status" value="2"/>
</dbReference>
<dbReference type="Proteomes" id="UP000630353">
    <property type="component" value="Unassembled WGS sequence"/>
</dbReference>
<evidence type="ECO:0000259" key="4">
    <source>
        <dbReference type="PROSITE" id="PS01124"/>
    </source>
</evidence>
<proteinExistence type="predicted"/>
<dbReference type="GO" id="GO:0043565">
    <property type="term" value="F:sequence-specific DNA binding"/>
    <property type="evidence" value="ECO:0007669"/>
    <property type="project" value="InterPro"/>
</dbReference>
<dbReference type="InterPro" id="IPR032783">
    <property type="entry name" value="AraC_lig"/>
</dbReference>
<dbReference type="Pfam" id="PF12833">
    <property type="entry name" value="HTH_18"/>
    <property type="match status" value="1"/>
</dbReference>
<reference evidence="5" key="2">
    <citation type="submission" date="2020-09" db="EMBL/GenBank/DDBJ databases">
        <authorList>
            <person name="Sun Q."/>
            <person name="Kim S."/>
        </authorList>
    </citation>
    <scope>NUCLEOTIDE SEQUENCE</scope>
    <source>
        <strain evidence="5">KCTC 42651</strain>
    </source>
</reference>
<comment type="caution">
    <text evidence="5">The sequence shown here is derived from an EMBL/GenBank/DDBJ whole genome shotgun (WGS) entry which is preliminary data.</text>
</comment>